<dbReference type="InterPro" id="IPR000045">
    <property type="entry name" value="Prepilin_IV_endopep_pep"/>
</dbReference>
<dbReference type="PANTHER" id="PTHR30487:SF0">
    <property type="entry name" value="PREPILIN LEADER PEPTIDASE_N-METHYLTRANSFERASE-RELATED"/>
    <property type="match status" value="1"/>
</dbReference>
<name>A0A3S3ZTZ4_9MICO</name>
<evidence type="ECO:0000256" key="2">
    <source>
        <dbReference type="SAM" id="Phobius"/>
    </source>
</evidence>
<gene>
    <name evidence="4" type="ORF">ELQ92_07950</name>
</gene>
<comment type="similarity">
    <text evidence="1">Belongs to the peptidase A24 family.</text>
</comment>
<proteinExistence type="inferred from homology"/>
<dbReference type="Pfam" id="PF01478">
    <property type="entry name" value="Peptidase_A24"/>
    <property type="match status" value="1"/>
</dbReference>
<sequence>MSSPPVPPSSPRLLPTGSAATRVIGGDGADSEPRGWRAWVNWRRDPEDTIVGTLLALLAAVALGPVPALVPTLGIAVVTPVLWRADIIHRRLPNILVAPCALLALCVVALAVADGGEGLVAVLVTSVLAGVFFALLSAGGGMGMGDVKLAVVLATVLALVRVDAAALAAIVAFGSGGVGGLVVLLRTRARSIPFGPFLLVGFWVAVVLAA</sequence>
<feature type="transmembrane region" description="Helical" evidence="2">
    <location>
        <begin position="192"/>
        <end position="209"/>
    </location>
</feature>
<feature type="transmembrane region" description="Helical" evidence="2">
    <location>
        <begin position="50"/>
        <end position="83"/>
    </location>
</feature>
<dbReference type="GO" id="GO:0005886">
    <property type="term" value="C:plasma membrane"/>
    <property type="evidence" value="ECO:0007669"/>
    <property type="project" value="TreeGrafter"/>
</dbReference>
<dbReference type="OrthoDB" id="2087435at2"/>
<dbReference type="GO" id="GO:0006465">
    <property type="term" value="P:signal peptide processing"/>
    <property type="evidence" value="ECO:0007669"/>
    <property type="project" value="TreeGrafter"/>
</dbReference>
<dbReference type="AlphaFoldDB" id="A0A3S3ZTZ4"/>
<dbReference type="Gene3D" id="1.20.120.1220">
    <property type="match status" value="1"/>
</dbReference>
<dbReference type="InterPro" id="IPR050882">
    <property type="entry name" value="Prepilin_peptidase/N-MTase"/>
</dbReference>
<evidence type="ECO:0000256" key="1">
    <source>
        <dbReference type="ARBA" id="ARBA00005801"/>
    </source>
</evidence>
<protein>
    <submittedName>
        <fullName evidence="4">Prepilin peptidase</fullName>
    </submittedName>
</protein>
<dbReference type="GO" id="GO:0004190">
    <property type="term" value="F:aspartic-type endopeptidase activity"/>
    <property type="evidence" value="ECO:0007669"/>
    <property type="project" value="InterPro"/>
</dbReference>
<keyword evidence="5" id="KW-1185">Reference proteome</keyword>
<dbReference type="RefSeq" id="WP_128498440.1">
    <property type="nucleotide sequence ID" value="NZ_RZNC01000002.1"/>
</dbReference>
<feature type="transmembrane region" description="Helical" evidence="2">
    <location>
        <begin position="150"/>
        <end position="172"/>
    </location>
</feature>
<reference evidence="4 5" key="1">
    <citation type="submission" date="2018-12" db="EMBL/GenBank/DDBJ databases">
        <authorList>
            <person name="Li F."/>
        </authorList>
    </citation>
    <scope>NUCLEOTIDE SEQUENCE [LARGE SCALE GENOMIC DNA]</scope>
    <source>
        <strain evidence="4 5">8H24J-4-2</strain>
    </source>
</reference>
<feature type="domain" description="Prepilin type IV endopeptidase peptidase" evidence="3">
    <location>
        <begin position="85"/>
        <end position="173"/>
    </location>
</feature>
<comment type="caution">
    <text evidence="4">The sequence shown here is derived from an EMBL/GenBank/DDBJ whole genome shotgun (WGS) entry which is preliminary data.</text>
</comment>
<evidence type="ECO:0000259" key="3">
    <source>
        <dbReference type="Pfam" id="PF01478"/>
    </source>
</evidence>
<keyword evidence="2" id="KW-1133">Transmembrane helix</keyword>
<feature type="transmembrane region" description="Helical" evidence="2">
    <location>
        <begin position="119"/>
        <end position="138"/>
    </location>
</feature>
<dbReference type="PANTHER" id="PTHR30487">
    <property type="entry name" value="TYPE 4 PREPILIN-LIKE PROTEINS LEADER PEPTIDE-PROCESSING ENZYME"/>
    <property type="match status" value="1"/>
</dbReference>
<evidence type="ECO:0000313" key="5">
    <source>
        <dbReference type="Proteomes" id="UP000288603"/>
    </source>
</evidence>
<dbReference type="Proteomes" id="UP000288603">
    <property type="component" value="Unassembled WGS sequence"/>
</dbReference>
<organism evidence="4 5">
    <name type="scientific">Labedella populi</name>
    <dbReference type="NCBI Taxonomy" id="2498850"/>
    <lineage>
        <taxon>Bacteria</taxon>
        <taxon>Bacillati</taxon>
        <taxon>Actinomycetota</taxon>
        <taxon>Actinomycetes</taxon>
        <taxon>Micrococcales</taxon>
        <taxon>Microbacteriaceae</taxon>
        <taxon>Labedella</taxon>
    </lineage>
</organism>
<evidence type="ECO:0000313" key="4">
    <source>
        <dbReference type="EMBL" id="RWZ64663.1"/>
    </source>
</evidence>
<feature type="transmembrane region" description="Helical" evidence="2">
    <location>
        <begin position="95"/>
        <end position="113"/>
    </location>
</feature>
<accession>A0A3S3ZTZ4</accession>
<dbReference type="EMBL" id="RZNC01000002">
    <property type="protein sequence ID" value="RWZ64663.1"/>
    <property type="molecule type" value="Genomic_DNA"/>
</dbReference>
<keyword evidence="2" id="KW-0472">Membrane</keyword>
<keyword evidence="2" id="KW-0812">Transmembrane</keyword>